<accession>A0A5B2XBX1</accession>
<dbReference type="InterPro" id="IPR029058">
    <property type="entry name" value="AB_hydrolase_fold"/>
</dbReference>
<evidence type="ECO:0000256" key="3">
    <source>
        <dbReference type="SAM" id="MobiDB-lite"/>
    </source>
</evidence>
<dbReference type="RefSeq" id="WP_149851173.1">
    <property type="nucleotide sequence ID" value="NZ_VUOB01000036.1"/>
</dbReference>
<dbReference type="EMBL" id="VUOB01000036">
    <property type="protein sequence ID" value="KAA2260449.1"/>
    <property type="molecule type" value="Genomic_DNA"/>
</dbReference>
<dbReference type="Pfam" id="PF08386">
    <property type="entry name" value="Abhydrolase_4"/>
    <property type="match status" value="1"/>
</dbReference>
<keyword evidence="7" id="KW-1185">Reference proteome</keyword>
<feature type="signal peptide" evidence="4">
    <location>
        <begin position="1"/>
        <end position="30"/>
    </location>
</feature>
<gene>
    <name evidence="6" type="ORF">F0L68_20145</name>
</gene>
<dbReference type="InterPro" id="IPR013595">
    <property type="entry name" value="Pept_S33_TAP-like_C"/>
</dbReference>
<evidence type="ECO:0000313" key="7">
    <source>
        <dbReference type="Proteomes" id="UP000323454"/>
    </source>
</evidence>
<dbReference type="Gene3D" id="3.40.50.1820">
    <property type="entry name" value="alpha/beta hydrolase"/>
    <property type="match status" value="1"/>
</dbReference>
<dbReference type="PANTHER" id="PTHR43248">
    <property type="entry name" value="2-SUCCINYL-6-HYDROXY-2,4-CYCLOHEXADIENE-1-CARBOXYLATE SYNTHASE"/>
    <property type="match status" value="1"/>
</dbReference>
<dbReference type="Proteomes" id="UP000323454">
    <property type="component" value="Unassembled WGS sequence"/>
</dbReference>
<feature type="chain" id="PRO_5039016283" evidence="4">
    <location>
        <begin position="31"/>
        <end position="517"/>
    </location>
</feature>
<sequence length="517" mass="54848">MRHSLKLLVATIGVAAVVPLTGAPAEAAQANPTGSTAPASTVDWKPCPDAPGVDCGTVTVPIDWSKPGGDTIQISLARRKATDPAARIGSVLMDPGGPGGPGAISVKQGWTLSPAITRQFDTVGFDPRGVGDSHPVLCGLAEETAPFPVVPHSPEEFQQLLDHNKALGESCRAHTGPLFEHVDTVSVVHDMDAIRAALGEQKLTYYGVSYGTLMGQQYAETFPTHVRALVLDSNMDHSQSTTWGFLRSESTSAQENFDQFVAWCDRTEGCALHGQDVRAIFADLYDRASKGTLTDPASGTKIAPMDLLGAATSAFYGPSWARLASELAALRAGAPTATPLRAAAPTADAVPDAFQSVFCQDWRLPVHNYWELNAYRIGLELAVAPDMKRSPLGWSAATSCLGWPAKVNNPQHRLSVHGAPPLLMLNSRYDPATPYEWGQAASQQSGAALLTYDGWGHGSYFKHSQCVVDATDNYLITGKTPARGTHCAAVEPPANQARTAVPQVPGLPESATPRWGS</sequence>
<reference evidence="6 7" key="2">
    <citation type="submission" date="2019-09" db="EMBL/GenBank/DDBJ databases">
        <authorList>
            <person name="Jin C."/>
        </authorList>
    </citation>
    <scope>NUCLEOTIDE SEQUENCE [LARGE SCALE GENOMIC DNA]</scope>
    <source>
        <strain evidence="6 7">AN110305</strain>
    </source>
</reference>
<protein>
    <submittedName>
        <fullName evidence="6">Alpha/beta hydrolase</fullName>
    </submittedName>
</protein>
<comment type="similarity">
    <text evidence="1">Belongs to the peptidase S33 family.</text>
</comment>
<dbReference type="SUPFAM" id="SSF53474">
    <property type="entry name" value="alpha/beta-Hydrolases"/>
    <property type="match status" value="1"/>
</dbReference>
<evidence type="ECO:0000313" key="6">
    <source>
        <dbReference type="EMBL" id="KAA2260449.1"/>
    </source>
</evidence>
<evidence type="ECO:0000256" key="4">
    <source>
        <dbReference type="SAM" id="SignalP"/>
    </source>
</evidence>
<organism evidence="6 7">
    <name type="scientific">Solihabitans fulvus</name>
    <dbReference type="NCBI Taxonomy" id="1892852"/>
    <lineage>
        <taxon>Bacteria</taxon>
        <taxon>Bacillati</taxon>
        <taxon>Actinomycetota</taxon>
        <taxon>Actinomycetes</taxon>
        <taxon>Pseudonocardiales</taxon>
        <taxon>Pseudonocardiaceae</taxon>
        <taxon>Solihabitans</taxon>
    </lineage>
</organism>
<dbReference type="PANTHER" id="PTHR43248:SF30">
    <property type="entry name" value="AB HYDROLASE-1 DOMAIN-CONTAINING PROTEIN"/>
    <property type="match status" value="1"/>
</dbReference>
<evidence type="ECO:0000256" key="1">
    <source>
        <dbReference type="ARBA" id="ARBA00010088"/>
    </source>
</evidence>
<keyword evidence="2 6" id="KW-0378">Hydrolase</keyword>
<feature type="region of interest" description="Disordered" evidence="3">
    <location>
        <begin position="496"/>
        <end position="517"/>
    </location>
</feature>
<dbReference type="AlphaFoldDB" id="A0A5B2XBX1"/>
<comment type="caution">
    <text evidence="6">The sequence shown here is derived from an EMBL/GenBank/DDBJ whole genome shotgun (WGS) entry which is preliminary data.</text>
</comment>
<evidence type="ECO:0000259" key="5">
    <source>
        <dbReference type="Pfam" id="PF08386"/>
    </source>
</evidence>
<reference evidence="6 7" key="1">
    <citation type="submission" date="2019-09" db="EMBL/GenBank/DDBJ databases">
        <title>Goodfellowia gen. nov., a new genus of the Pseudonocardineae related to Actinoalloteichus, containing Goodfellowia coeruleoviolacea gen. nov., comb. nov. gen. nov., comb. nov.</title>
        <authorList>
            <person name="Labeda D."/>
        </authorList>
    </citation>
    <scope>NUCLEOTIDE SEQUENCE [LARGE SCALE GENOMIC DNA]</scope>
    <source>
        <strain evidence="6 7">AN110305</strain>
    </source>
</reference>
<proteinExistence type="inferred from homology"/>
<dbReference type="OrthoDB" id="4006962at2"/>
<name>A0A5B2XBX1_9PSEU</name>
<keyword evidence="4" id="KW-0732">Signal</keyword>
<evidence type="ECO:0000256" key="2">
    <source>
        <dbReference type="ARBA" id="ARBA00022801"/>
    </source>
</evidence>
<dbReference type="InterPro" id="IPR051601">
    <property type="entry name" value="Serine_prot/Carboxylest_S33"/>
</dbReference>
<feature type="domain" description="Peptidase S33 tripeptidyl aminopeptidase-like C-terminal" evidence="5">
    <location>
        <begin position="397"/>
        <end position="487"/>
    </location>
</feature>
<dbReference type="GO" id="GO:0016787">
    <property type="term" value="F:hydrolase activity"/>
    <property type="evidence" value="ECO:0007669"/>
    <property type="project" value="UniProtKB-KW"/>
</dbReference>